<evidence type="ECO:0000256" key="7">
    <source>
        <dbReference type="SAM" id="Phobius"/>
    </source>
</evidence>
<dbReference type="PANTHER" id="PTHR40942:SF4">
    <property type="entry name" value="CYTOCHROME C5"/>
    <property type="match status" value="1"/>
</dbReference>
<keyword evidence="3 6" id="KW-0479">Metal-binding</keyword>
<evidence type="ECO:0000256" key="3">
    <source>
        <dbReference type="ARBA" id="ARBA00022723"/>
    </source>
</evidence>
<keyword evidence="10" id="KW-1185">Reference proteome</keyword>
<feature type="transmembrane region" description="Helical" evidence="7">
    <location>
        <begin position="12"/>
        <end position="30"/>
    </location>
</feature>
<feature type="domain" description="Cytochrome c" evidence="8">
    <location>
        <begin position="66"/>
        <end position="146"/>
    </location>
</feature>
<keyword evidence="7" id="KW-0472">Membrane</keyword>
<dbReference type="InterPro" id="IPR009056">
    <property type="entry name" value="Cyt_c-like_dom"/>
</dbReference>
<comment type="caution">
    <text evidence="9">The sequence shown here is derived from an EMBL/GenBank/DDBJ whole genome shotgun (WGS) entry which is preliminary data.</text>
</comment>
<dbReference type="PROSITE" id="PS51007">
    <property type="entry name" value="CYTC"/>
    <property type="match status" value="2"/>
</dbReference>
<keyword evidence="7" id="KW-0812">Transmembrane</keyword>
<reference evidence="10" key="1">
    <citation type="submission" date="2016-01" db="EMBL/GenBank/DDBJ databases">
        <title>Draft genome of Chromobacterium sp. F49.</title>
        <authorList>
            <person name="Hong K.W."/>
        </authorList>
    </citation>
    <scope>NUCLEOTIDE SEQUENCE [LARGE SCALE GENOMIC DNA]</scope>
    <source>
        <strain evidence="10">CN10</strain>
    </source>
</reference>
<evidence type="ECO:0000313" key="10">
    <source>
        <dbReference type="Proteomes" id="UP000076625"/>
    </source>
</evidence>
<dbReference type="Gene3D" id="1.10.760.10">
    <property type="entry name" value="Cytochrome c-like domain"/>
    <property type="match status" value="2"/>
</dbReference>
<evidence type="ECO:0000256" key="1">
    <source>
        <dbReference type="ARBA" id="ARBA00022448"/>
    </source>
</evidence>
<keyword evidence="2 6" id="KW-0349">Heme</keyword>
<evidence type="ECO:0000256" key="2">
    <source>
        <dbReference type="ARBA" id="ARBA00022617"/>
    </source>
</evidence>
<evidence type="ECO:0000256" key="6">
    <source>
        <dbReference type="PROSITE-ProRule" id="PRU00433"/>
    </source>
</evidence>
<evidence type="ECO:0000313" key="9">
    <source>
        <dbReference type="EMBL" id="KZE33439.1"/>
    </source>
</evidence>
<evidence type="ECO:0000256" key="4">
    <source>
        <dbReference type="ARBA" id="ARBA00022982"/>
    </source>
</evidence>
<keyword evidence="1" id="KW-0813">Transport</keyword>
<name>A0A165FJ59_9NEIS</name>
<dbReference type="AlphaFoldDB" id="A0A165FJ59"/>
<sequence length="247" mass="24878">MSKENQAAGAPLKAVVGIIVFLAVAVYLLAKLATSGFQVDAQVMTKEAVAARLKPVGSSLASDAPPGQRTGEQVYKAVCMSCHADGLAGSPKFGDAGAWGARIGKGFETLSTHALQGFNAMPAKGGSPDLSDDEVKRAVAYMANAAGAKFTEPAVGGAEGGAAAAADPDVVGKKIYDSICVACHASGAAGAPKFGDKAAWAPRLKDGVDAAYEIAKKGLNAMPPKGGFSGSDEEFKAAVVYLTNSAK</sequence>
<dbReference type="RefSeq" id="WP_066610717.1">
    <property type="nucleotide sequence ID" value="NZ_LQQU01000013.1"/>
</dbReference>
<dbReference type="EMBL" id="LQQU01000013">
    <property type="protein sequence ID" value="KZE33439.1"/>
    <property type="molecule type" value="Genomic_DNA"/>
</dbReference>
<dbReference type="OrthoDB" id="9814708at2"/>
<feature type="domain" description="Cytochrome c" evidence="8">
    <location>
        <begin position="167"/>
        <end position="246"/>
    </location>
</feature>
<keyword evidence="5 6" id="KW-0408">Iron</keyword>
<dbReference type="SUPFAM" id="SSF46626">
    <property type="entry name" value="Cytochrome c"/>
    <property type="match status" value="2"/>
</dbReference>
<dbReference type="STRING" id="1452487.AVW16_07790"/>
<organism evidence="9 10">
    <name type="scientific">Crenobacter luteus</name>
    <dbReference type="NCBI Taxonomy" id="1452487"/>
    <lineage>
        <taxon>Bacteria</taxon>
        <taxon>Pseudomonadati</taxon>
        <taxon>Pseudomonadota</taxon>
        <taxon>Betaproteobacteria</taxon>
        <taxon>Neisseriales</taxon>
        <taxon>Neisseriaceae</taxon>
        <taxon>Crenobacter</taxon>
    </lineage>
</organism>
<dbReference type="Pfam" id="PF13442">
    <property type="entry name" value="Cytochrome_CBB3"/>
    <property type="match status" value="2"/>
</dbReference>
<dbReference type="InterPro" id="IPR002323">
    <property type="entry name" value="Cyt_CIE"/>
</dbReference>
<accession>A0A165FJ59</accession>
<proteinExistence type="predicted"/>
<dbReference type="InterPro" id="IPR036909">
    <property type="entry name" value="Cyt_c-like_dom_sf"/>
</dbReference>
<gene>
    <name evidence="9" type="ORF">AVW16_07790</name>
</gene>
<dbReference type="Proteomes" id="UP000076625">
    <property type="component" value="Unassembled WGS sequence"/>
</dbReference>
<dbReference type="PANTHER" id="PTHR40942">
    <property type="match status" value="1"/>
</dbReference>
<keyword evidence="4" id="KW-0249">Electron transport</keyword>
<dbReference type="PRINTS" id="PR00607">
    <property type="entry name" value="CYTCHROMECIE"/>
</dbReference>
<protein>
    <submittedName>
        <fullName evidence="9">Cytochrome C</fullName>
    </submittedName>
</protein>
<evidence type="ECO:0000259" key="8">
    <source>
        <dbReference type="PROSITE" id="PS51007"/>
    </source>
</evidence>
<dbReference type="GO" id="GO:0020037">
    <property type="term" value="F:heme binding"/>
    <property type="evidence" value="ECO:0007669"/>
    <property type="project" value="InterPro"/>
</dbReference>
<evidence type="ECO:0000256" key="5">
    <source>
        <dbReference type="ARBA" id="ARBA00023004"/>
    </source>
</evidence>
<dbReference type="GO" id="GO:0005506">
    <property type="term" value="F:iron ion binding"/>
    <property type="evidence" value="ECO:0007669"/>
    <property type="project" value="InterPro"/>
</dbReference>
<keyword evidence="7" id="KW-1133">Transmembrane helix</keyword>
<dbReference type="GO" id="GO:0009055">
    <property type="term" value="F:electron transfer activity"/>
    <property type="evidence" value="ECO:0007669"/>
    <property type="project" value="InterPro"/>
</dbReference>